<comment type="caution">
    <text evidence="3">The sequence shown here is derived from an EMBL/GenBank/DDBJ whole genome shotgun (WGS) entry which is preliminary data.</text>
</comment>
<protein>
    <recommendedName>
        <fullName evidence="2">Flagellar hook-length control protein-like C-terminal domain-containing protein</fullName>
    </recommendedName>
</protein>
<feature type="compositionally biased region" description="Low complexity" evidence="1">
    <location>
        <begin position="410"/>
        <end position="419"/>
    </location>
</feature>
<evidence type="ECO:0000259" key="2">
    <source>
        <dbReference type="Pfam" id="PF02120"/>
    </source>
</evidence>
<name>A0ABX0V8H0_9HYPH</name>
<feature type="compositionally biased region" description="Low complexity" evidence="1">
    <location>
        <begin position="388"/>
        <end position="403"/>
    </location>
</feature>
<sequence>MNTLDILPQNVSRRTDGFPTKSAPSPNDAGDSNSGADSGLVFATLIQDLSDSTAMGEGIPPDASSARLLAAARLASREKSDEAVDASAESDSSVVTQAIPGWTDLALLIEQPRIAAQQAAARQDGSATPRTSPGSPSSVSDGTTSLLNLLGSQSEAKGEAEEVINLSNVPKQRASVLHQEAHFKPVLPVSSAEPVVRRSTSDQSAPPRTGTQDEAASRGSWEATEIESGVAVKNAERGRVDASAPARVADPDAAESPSMHPAAHRVASVIIEDAKSTADRQDLQVRQSEAFSVVGTNRPSEGVVRMLDIQLHPVELGTVTVKMKLSGDRLEMELHASSNEAADVLKRDSEKLSSLLRMSGYRPDALTIHTTSTDSSQQGSAFGQRQPSADQSSAGSSQQGASGSDERQQGRQQGPQSPGLKASKDELDESLHPRRNIGGLYL</sequence>
<feature type="region of interest" description="Disordered" evidence="1">
    <location>
        <begin position="370"/>
        <end position="442"/>
    </location>
</feature>
<feature type="compositionally biased region" description="Polar residues" evidence="1">
    <location>
        <begin position="22"/>
        <end position="36"/>
    </location>
</feature>
<dbReference type="EMBL" id="JAATJS010000001">
    <property type="protein sequence ID" value="NIX75000.1"/>
    <property type="molecule type" value="Genomic_DNA"/>
</dbReference>
<dbReference type="InterPro" id="IPR021136">
    <property type="entry name" value="Flagellar_hook_control-like_C"/>
</dbReference>
<proteinExistence type="predicted"/>
<evidence type="ECO:0000313" key="3">
    <source>
        <dbReference type="EMBL" id="NIX75000.1"/>
    </source>
</evidence>
<keyword evidence="4" id="KW-1185">Reference proteome</keyword>
<feature type="compositionally biased region" description="Polar residues" evidence="1">
    <location>
        <begin position="370"/>
        <end position="387"/>
    </location>
</feature>
<dbReference type="Gene3D" id="3.30.750.140">
    <property type="match status" value="1"/>
</dbReference>
<dbReference type="InterPro" id="IPR038610">
    <property type="entry name" value="FliK-like_C_sf"/>
</dbReference>
<gene>
    <name evidence="3" type="ORF">HB375_00040</name>
</gene>
<organism evidence="3 4">
    <name type="scientific">Microvirga terricola</name>
    <dbReference type="NCBI Taxonomy" id="2719797"/>
    <lineage>
        <taxon>Bacteria</taxon>
        <taxon>Pseudomonadati</taxon>
        <taxon>Pseudomonadota</taxon>
        <taxon>Alphaproteobacteria</taxon>
        <taxon>Hyphomicrobiales</taxon>
        <taxon>Methylobacteriaceae</taxon>
        <taxon>Microvirga</taxon>
    </lineage>
</organism>
<dbReference type="Proteomes" id="UP000707352">
    <property type="component" value="Unassembled WGS sequence"/>
</dbReference>
<feature type="compositionally biased region" description="Polar residues" evidence="1">
    <location>
        <begin position="201"/>
        <end position="214"/>
    </location>
</feature>
<feature type="domain" description="Flagellar hook-length control protein-like C-terminal" evidence="2">
    <location>
        <begin position="307"/>
        <end position="374"/>
    </location>
</feature>
<reference evidence="3 4" key="1">
    <citation type="submission" date="2020-03" db="EMBL/GenBank/DDBJ databases">
        <title>The genome sequence of Microvirga sp. c23x22.</title>
        <authorList>
            <person name="Zhang X."/>
        </authorList>
    </citation>
    <scope>NUCLEOTIDE SEQUENCE [LARGE SCALE GENOMIC DNA]</scope>
    <source>
        <strain evidence="4">c23x22</strain>
    </source>
</reference>
<feature type="compositionally biased region" description="Basic and acidic residues" evidence="1">
    <location>
        <begin position="422"/>
        <end position="432"/>
    </location>
</feature>
<dbReference type="Pfam" id="PF02120">
    <property type="entry name" value="Flg_hook"/>
    <property type="match status" value="1"/>
</dbReference>
<feature type="compositionally biased region" description="Polar residues" evidence="1">
    <location>
        <begin position="125"/>
        <end position="145"/>
    </location>
</feature>
<feature type="region of interest" description="Disordered" evidence="1">
    <location>
        <begin position="191"/>
        <end position="261"/>
    </location>
</feature>
<feature type="region of interest" description="Disordered" evidence="1">
    <location>
        <begin position="117"/>
        <end position="145"/>
    </location>
</feature>
<evidence type="ECO:0000256" key="1">
    <source>
        <dbReference type="SAM" id="MobiDB-lite"/>
    </source>
</evidence>
<feature type="region of interest" description="Disordered" evidence="1">
    <location>
        <begin position="1"/>
        <end position="37"/>
    </location>
</feature>
<accession>A0ABX0V8H0</accession>
<dbReference type="RefSeq" id="WP_167670759.1">
    <property type="nucleotide sequence ID" value="NZ_JAATJS010000001.1"/>
</dbReference>
<evidence type="ECO:0000313" key="4">
    <source>
        <dbReference type="Proteomes" id="UP000707352"/>
    </source>
</evidence>